<keyword evidence="2" id="KW-1185">Reference proteome</keyword>
<organism evidence="1 2">
    <name type="scientific">Xenorhabdus budapestensis</name>
    <dbReference type="NCBI Taxonomy" id="290110"/>
    <lineage>
        <taxon>Bacteria</taxon>
        <taxon>Pseudomonadati</taxon>
        <taxon>Pseudomonadota</taxon>
        <taxon>Gammaproteobacteria</taxon>
        <taxon>Enterobacterales</taxon>
        <taxon>Morganellaceae</taxon>
        <taxon>Xenorhabdus</taxon>
    </lineage>
</organism>
<sequence length="72" mass="8518">MKLLASKVLVQQYCHGLNEIEFPEGVRRIDSPIEKILDVSQWSMPEVVQYFMDRDLMDSFMEELEKVQQRVA</sequence>
<protein>
    <submittedName>
        <fullName evidence="1">Uncharacterized protein</fullName>
    </submittedName>
</protein>
<gene>
    <name evidence="1" type="ORF">HGO23_12790</name>
</gene>
<accession>A0ABX7VE40</accession>
<proteinExistence type="predicted"/>
<reference evidence="1 2" key="1">
    <citation type="submission" date="2021-03" db="EMBL/GenBank/DDBJ databases">
        <title>Complete Genome Sequence Data of Xenorhabdus budapestensis strain C72, a Candidate Biological Control Agent, from China.</title>
        <authorList>
            <person name="LI B."/>
            <person name="WANG S."/>
            <person name="QIU D."/>
        </authorList>
    </citation>
    <scope>NUCLEOTIDE SEQUENCE [LARGE SCALE GENOMIC DNA]</scope>
    <source>
        <strain evidence="1 2">C-7-2</strain>
    </source>
</reference>
<dbReference type="Proteomes" id="UP000665047">
    <property type="component" value="Chromosome"/>
</dbReference>
<evidence type="ECO:0000313" key="1">
    <source>
        <dbReference type="EMBL" id="QTL38755.1"/>
    </source>
</evidence>
<evidence type="ECO:0000313" key="2">
    <source>
        <dbReference type="Proteomes" id="UP000665047"/>
    </source>
</evidence>
<dbReference type="RefSeq" id="WP_209026876.1">
    <property type="nucleotide sequence ID" value="NZ_CP072455.1"/>
</dbReference>
<dbReference type="EMBL" id="CP072455">
    <property type="protein sequence ID" value="QTL38755.1"/>
    <property type="molecule type" value="Genomic_DNA"/>
</dbReference>
<name>A0ABX7VE40_XENBU</name>